<evidence type="ECO:0000256" key="3">
    <source>
        <dbReference type="ARBA" id="ARBA00006341"/>
    </source>
</evidence>
<feature type="domain" description="ACT" evidence="7">
    <location>
        <begin position="5"/>
        <end position="79"/>
    </location>
</feature>
<comment type="function">
    <text evidence="6">Catalyzes the conversion of 2 pyruvate molecules into acetolactate in the first common step of the biosynthetic pathway of the branched-amino acids such as leucine, isoleucine, and valine.</text>
</comment>
<comment type="caution">
    <text evidence="8">The sequence shown here is derived from an EMBL/GenBank/DDBJ whole genome shotgun (WGS) entry which is preliminary data.</text>
</comment>
<evidence type="ECO:0000313" key="9">
    <source>
        <dbReference type="Proteomes" id="UP000218164"/>
    </source>
</evidence>
<sequence length="162" mass="17840">MKKYTLAVLVENKSGVLAKVAGLFSKRGYNIDSLAVGVTEDPEISRMTIVVQGDDQVLEQVTKQFNKIVDVIKVSDIEGDDTVERELALIKVTADVTTRAEIIQIANIFRARIVDVARNSITVEVTGDESKIQAIEKLLRQFGIKEMARTGKIALVRGPNKV</sequence>
<dbReference type="CDD" id="cd04878">
    <property type="entry name" value="ACT_AHAS"/>
    <property type="match status" value="1"/>
</dbReference>
<dbReference type="Pfam" id="PF10369">
    <property type="entry name" value="ALS_ss_C"/>
    <property type="match status" value="1"/>
</dbReference>
<dbReference type="InterPro" id="IPR002912">
    <property type="entry name" value="ACT_dom"/>
</dbReference>
<dbReference type="EC" id="2.2.1.6" evidence="6"/>
<dbReference type="GO" id="GO:1990610">
    <property type="term" value="F:acetolactate synthase regulator activity"/>
    <property type="evidence" value="ECO:0007669"/>
    <property type="project" value="UniProtKB-UniRule"/>
</dbReference>
<evidence type="ECO:0000256" key="2">
    <source>
        <dbReference type="ARBA" id="ARBA00005025"/>
    </source>
</evidence>
<keyword evidence="6" id="KW-0808">Transferase</keyword>
<comment type="catalytic activity">
    <reaction evidence="6">
        <text>2 pyruvate + H(+) = (2S)-2-acetolactate + CO2</text>
        <dbReference type="Rhea" id="RHEA:25249"/>
        <dbReference type="ChEBI" id="CHEBI:15361"/>
        <dbReference type="ChEBI" id="CHEBI:15378"/>
        <dbReference type="ChEBI" id="CHEBI:16526"/>
        <dbReference type="ChEBI" id="CHEBI:58476"/>
        <dbReference type="EC" id="2.2.1.6"/>
    </reaction>
</comment>
<evidence type="ECO:0000256" key="1">
    <source>
        <dbReference type="ARBA" id="ARBA00004974"/>
    </source>
</evidence>
<evidence type="ECO:0000259" key="7">
    <source>
        <dbReference type="PROSITE" id="PS51671"/>
    </source>
</evidence>
<name>A0A2A2HPE5_9EURY</name>
<dbReference type="InterPro" id="IPR045865">
    <property type="entry name" value="ACT-like_dom_sf"/>
</dbReference>
<dbReference type="Proteomes" id="UP000218164">
    <property type="component" value="Unassembled WGS sequence"/>
</dbReference>
<evidence type="ECO:0000256" key="4">
    <source>
        <dbReference type="ARBA" id="ARBA00022605"/>
    </source>
</evidence>
<keyword evidence="5 6" id="KW-0100">Branched-chain amino acid biosynthesis</keyword>
<dbReference type="GO" id="GO:0003984">
    <property type="term" value="F:acetolactate synthase activity"/>
    <property type="evidence" value="ECO:0007669"/>
    <property type="project" value="UniProtKB-UniRule"/>
</dbReference>
<dbReference type="UniPathway" id="UPA00049">
    <property type="reaction ID" value="UER00059"/>
</dbReference>
<organism evidence="8 9">
    <name type="scientific">Methanosarcina spelaei</name>
    <dbReference type="NCBI Taxonomy" id="1036679"/>
    <lineage>
        <taxon>Archaea</taxon>
        <taxon>Methanobacteriati</taxon>
        <taxon>Methanobacteriota</taxon>
        <taxon>Stenosarchaea group</taxon>
        <taxon>Methanomicrobia</taxon>
        <taxon>Methanosarcinales</taxon>
        <taxon>Methanosarcinaceae</taxon>
        <taxon>Methanosarcina</taxon>
    </lineage>
</organism>
<dbReference type="NCBIfam" id="TIGR00119">
    <property type="entry name" value="acolac_sm"/>
    <property type="match status" value="1"/>
</dbReference>
<dbReference type="NCBIfam" id="NF008864">
    <property type="entry name" value="PRK11895.1"/>
    <property type="match status" value="1"/>
</dbReference>
<dbReference type="FunFam" id="3.30.70.260:FF:000001">
    <property type="entry name" value="Acetolactate synthase, small subunit"/>
    <property type="match status" value="1"/>
</dbReference>
<comment type="subunit">
    <text evidence="6">Dimer of large and small chains.</text>
</comment>
<dbReference type="InterPro" id="IPR039557">
    <property type="entry name" value="AHAS_ACT"/>
</dbReference>
<keyword evidence="4 6" id="KW-0028">Amino-acid biosynthesis</keyword>
<dbReference type="GO" id="GO:0005829">
    <property type="term" value="C:cytosol"/>
    <property type="evidence" value="ECO:0007669"/>
    <property type="project" value="TreeGrafter"/>
</dbReference>
<dbReference type="Pfam" id="PF22629">
    <property type="entry name" value="ACT_AHAS_ss"/>
    <property type="match status" value="1"/>
</dbReference>
<dbReference type="SUPFAM" id="SSF55021">
    <property type="entry name" value="ACT-like"/>
    <property type="match status" value="2"/>
</dbReference>
<gene>
    <name evidence="8" type="ORF">ASJ81_11185</name>
</gene>
<dbReference type="RefSeq" id="WP_095645694.1">
    <property type="nucleotide sequence ID" value="NZ_LMVP01000526.1"/>
</dbReference>
<reference evidence="8 9" key="1">
    <citation type="journal article" date="2017" name="BMC Genomics">
        <title>Genomic analysis of methanogenic archaea reveals a shift towards energy conservation.</title>
        <authorList>
            <person name="Gilmore S.P."/>
            <person name="Henske J.K."/>
            <person name="Sexton J.A."/>
            <person name="Solomon K.V."/>
            <person name="Seppala S."/>
            <person name="Yoo J.I."/>
            <person name="Huyett L.M."/>
            <person name="Pressman A."/>
            <person name="Cogan J.Z."/>
            <person name="Kivenson V."/>
            <person name="Peng X."/>
            <person name="Tan Y."/>
            <person name="Valentine D.L."/>
            <person name="O'Malley M.A."/>
        </authorList>
    </citation>
    <scope>NUCLEOTIDE SEQUENCE [LARGE SCALE GENOMIC DNA]</scope>
    <source>
        <strain evidence="8 9">MC-15</strain>
    </source>
</reference>
<comment type="pathway">
    <text evidence="1 6">Amino-acid biosynthesis; L-isoleucine biosynthesis; L-isoleucine from 2-oxobutanoate: step 1/4.</text>
</comment>
<dbReference type="PANTHER" id="PTHR30239">
    <property type="entry name" value="ACETOLACTATE SYNTHASE SMALL SUBUNIT"/>
    <property type="match status" value="1"/>
</dbReference>
<dbReference type="InterPro" id="IPR027271">
    <property type="entry name" value="Acetolactate_synth/TF_NikR_C"/>
</dbReference>
<protein>
    <recommendedName>
        <fullName evidence="6">Acetolactate synthase small subunit</fullName>
        <shortName evidence="6">AHAS</shortName>
        <shortName evidence="6">ALS</shortName>
        <ecNumber evidence="6">2.2.1.6</ecNumber>
    </recommendedName>
    <alternativeName>
        <fullName evidence="6">Acetohydroxy-acid synthase small subunit</fullName>
    </alternativeName>
</protein>
<evidence type="ECO:0000313" key="8">
    <source>
        <dbReference type="EMBL" id="PAV11215.1"/>
    </source>
</evidence>
<accession>A0A2A2HPE5</accession>
<dbReference type="EMBL" id="LMVP01000526">
    <property type="protein sequence ID" value="PAV11215.1"/>
    <property type="molecule type" value="Genomic_DNA"/>
</dbReference>
<proteinExistence type="inferred from homology"/>
<dbReference type="PROSITE" id="PS51671">
    <property type="entry name" value="ACT"/>
    <property type="match status" value="1"/>
</dbReference>
<comment type="similarity">
    <text evidence="3 6">Belongs to the acetolactate synthase small subunit family.</text>
</comment>
<dbReference type="UniPathway" id="UPA00047">
    <property type="reaction ID" value="UER00055"/>
</dbReference>
<evidence type="ECO:0000256" key="5">
    <source>
        <dbReference type="ARBA" id="ARBA00023304"/>
    </source>
</evidence>
<evidence type="ECO:0000256" key="6">
    <source>
        <dbReference type="RuleBase" id="RU368092"/>
    </source>
</evidence>
<dbReference type="Gene3D" id="3.30.70.1150">
    <property type="entry name" value="ACT-like. Chain A, domain 2"/>
    <property type="match status" value="1"/>
</dbReference>
<dbReference type="AlphaFoldDB" id="A0A2A2HPE5"/>
<dbReference type="Gene3D" id="3.30.70.260">
    <property type="match status" value="1"/>
</dbReference>
<dbReference type="GO" id="GO:0009097">
    <property type="term" value="P:isoleucine biosynthetic process"/>
    <property type="evidence" value="ECO:0007669"/>
    <property type="project" value="UniProtKB-UniRule"/>
</dbReference>
<dbReference type="PANTHER" id="PTHR30239:SF0">
    <property type="entry name" value="ACETOLACTATE SYNTHASE SMALL SUBUNIT 1, CHLOROPLASTIC"/>
    <property type="match status" value="1"/>
</dbReference>
<dbReference type="InterPro" id="IPR004789">
    <property type="entry name" value="Acetalactate_synth_ssu"/>
</dbReference>
<keyword evidence="9" id="KW-1185">Reference proteome</keyword>
<comment type="pathway">
    <text evidence="2 6">Amino-acid biosynthesis; L-valine biosynthesis; L-valine from pyruvate: step 1/4.</text>
</comment>
<dbReference type="GO" id="GO:0009099">
    <property type="term" value="P:L-valine biosynthetic process"/>
    <property type="evidence" value="ECO:0007669"/>
    <property type="project" value="UniProtKB-UniRule"/>
</dbReference>
<dbReference type="OrthoDB" id="85792at2157"/>
<dbReference type="InterPro" id="IPR019455">
    <property type="entry name" value="Acetolactate_synth_ssu_C"/>
</dbReference>
<dbReference type="InterPro" id="IPR054480">
    <property type="entry name" value="AHAS_small-like_ACT"/>
</dbReference>
<dbReference type="FunFam" id="3.30.70.1150:FF:000001">
    <property type="entry name" value="Acetolactate synthase small subunit"/>
    <property type="match status" value="1"/>
</dbReference>